<proteinExistence type="predicted"/>
<gene>
    <name evidence="2" type="ORF">YQE_10823</name>
</gene>
<organism evidence="2">
    <name type="scientific">Dendroctonus ponderosae</name>
    <name type="common">Mountain pine beetle</name>
    <dbReference type="NCBI Taxonomy" id="77166"/>
    <lineage>
        <taxon>Eukaryota</taxon>
        <taxon>Metazoa</taxon>
        <taxon>Ecdysozoa</taxon>
        <taxon>Arthropoda</taxon>
        <taxon>Hexapoda</taxon>
        <taxon>Insecta</taxon>
        <taxon>Pterygota</taxon>
        <taxon>Neoptera</taxon>
        <taxon>Endopterygota</taxon>
        <taxon>Coleoptera</taxon>
        <taxon>Polyphaga</taxon>
        <taxon>Cucujiformia</taxon>
        <taxon>Curculionidae</taxon>
        <taxon>Scolytinae</taxon>
        <taxon>Dendroctonus</taxon>
    </lineage>
</organism>
<dbReference type="AlphaFoldDB" id="N6U1Q2"/>
<name>N6U1Q2_DENPD</name>
<evidence type="ECO:0000256" key="1">
    <source>
        <dbReference type="SAM" id="MobiDB-lite"/>
    </source>
</evidence>
<dbReference type="HOGENOM" id="CLU_991328_0_0_1"/>
<feature type="non-terminal residue" evidence="2">
    <location>
        <position position="1"/>
    </location>
</feature>
<feature type="compositionally biased region" description="Basic and acidic residues" evidence="1">
    <location>
        <begin position="29"/>
        <end position="40"/>
    </location>
</feature>
<accession>N6U1Q2</accession>
<feature type="region of interest" description="Disordered" evidence="1">
    <location>
        <begin position="1"/>
        <end position="40"/>
    </location>
</feature>
<evidence type="ECO:0000313" key="2">
    <source>
        <dbReference type="EMBL" id="ENN72482.1"/>
    </source>
</evidence>
<dbReference type="EMBL" id="KB741216">
    <property type="protein sequence ID" value="ENN72482.1"/>
    <property type="molecule type" value="Genomic_DNA"/>
</dbReference>
<sequence>MKKPTFQGGGLSEHQSTLDQPLGDAIRSVPKETKTQKPADALRRAWADPLARYRHLRITYVTIKRPNREADKETFLPAATASPTDDKDEGERNRILNYRFQLLKRLNEDFHKQQQDRLLPPVSSQETTVGGDSAWDVKSYLEEEMKATRTIFKETTSRSASTSKTLDKKAGVLPPKNSDDKKPGGRRSFSTHSQKGPDETGIEICQSQLTLPETDAEPPESCEQGFDVLEAVPEAFECPSPQLEEHRQPNLYYRYHKWSFTDLHNYLQQHRVDATAQSGKQ</sequence>
<dbReference type="OrthoDB" id="6784872at2759"/>
<protein>
    <submittedName>
        <fullName evidence="2">Uncharacterized protein</fullName>
    </submittedName>
</protein>
<reference evidence="2" key="1">
    <citation type="journal article" date="2013" name="Genome Biol.">
        <title>Draft genome of the mountain pine beetle, Dendroctonus ponderosae Hopkins, a major forest pest.</title>
        <authorList>
            <person name="Keeling C.I."/>
            <person name="Yuen M.M."/>
            <person name="Liao N.Y."/>
            <person name="Docking T.R."/>
            <person name="Chan S.K."/>
            <person name="Taylor G.A."/>
            <person name="Palmquist D.L."/>
            <person name="Jackman S.D."/>
            <person name="Nguyen A."/>
            <person name="Li M."/>
            <person name="Henderson H."/>
            <person name="Janes J.K."/>
            <person name="Zhao Y."/>
            <person name="Pandoh P."/>
            <person name="Moore R."/>
            <person name="Sperling F.A."/>
            <person name="Huber D.P."/>
            <person name="Birol I."/>
            <person name="Jones S.J."/>
            <person name="Bohlmann J."/>
        </authorList>
    </citation>
    <scope>NUCLEOTIDE SEQUENCE</scope>
</reference>
<feature type="region of interest" description="Disordered" evidence="1">
    <location>
        <begin position="152"/>
        <end position="201"/>
    </location>
</feature>
<dbReference type="EMBL" id="KB741216">
    <property type="protein sequence ID" value="ENN72481.1"/>
    <property type="molecule type" value="Genomic_DNA"/>
</dbReference>